<keyword evidence="1" id="KW-0812">Transmembrane</keyword>
<evidence type="ECO:0000313" key="2">
    <source>
        <dbReference type="EMBL" id="MDY6487931.1"/>
    </source>
</evidence>
<keyword evidence="1" id="KW-1133">Transmembrane helix</keyword>
<keyword evidence="1" id="KW-0472">Membrane</keyword>
<proteinExistence type="predicted"/>
<dbReference type="EMBL" id="JAXHPL010000099">
    <property type="protein sequence ID" value="MDY6487931.1"/>
    <property type="molecule type" value="Genomic_DNA"/>
</dbReference>
<evidence type="ECO:0000256" key="1">
    <source>
        <dbReference type="SAM" id="Phobius"/>
    </source>
</evidence>
<sequence length="216" mass="25050">MTILWLGGIFSFYILGLFERPISFNELGDFLAGVFAPVAFLWLIYGYFQNSEALQAQIKEMNAGVKQQTELAEIQKQQFRAMLNAATGIVKIVNSKLSIDPHYNRMNQEVEYTYGFEFTLEAHVNELRNLKILIDETPYENIANIAAGESKNIRLLIFSELDERLGKFVRKEVEKYEFSFTISYQTIYGEEKREDFFYDFVEEKGEVIAKKPLWGG</sequence>
<dbReference type="RefSeq" id="WP_321099812.1">
    <property type="nucleotide sequence ID" value="NZ_JAXHPL010000099.1"/>
</dbReference>
<comment type="caution">
    <text evidence="2">The sequence shown here is derived from an EMBL/GenBank/DDBJ whole genome shotgun (WGS) entry which is preliminary data.</text>
</comment>
<reference evidence="2 3" key="1">
    <citation type="submission" date="2023-11" db="EMBL/GenBank/DDBJ databases">
        <title>The common occurrence of Acinetobacte faecalis in cattle feces and its emended description.</title>
        <authorList>
            <person name="Kyselkova M."/>
            <person name="Xanthopoulou K."/>
            <person name="Shestivska V."/>
            <person name="Spanelova P."/>
            <person name="Maixnerova M."/>
            <person name="Higgins P.G."/>
            <person name="Nemec A."/>
        </authorList>
    </citation>
    <scope>NUCLEOTIDE SEQUENCE [LARGE SCALE GENOMIC DNA]</scope>
    <source>
        <strain evidence="2 3">ANC 7483</strain>
    </source>
</reference>
<accession>A0AB35UVW0</accession>
<protein>
    <submittedName>
        <fullName evidence="2">Uncharacterized protein</fullName>
    </submittedName>
</protein>
<feature type="transmembrane region" description="Helical" evidence="1">
    <location>
        <begin position="30"/>
        <end position="48"/>
    </location>
</feature>
<gene>
    <name evidence="2" type="ORF">SKM51_12140</name>
</gene>
<dbReference type="Proteomes" id="UP001278995">
    <property type="component" value="Unassembled WGS sequence"/>
</dbReference>
<organism evidence="2 3">
    <name type="scientific">Acinetobacter faecalis</name>
    <dbReference type="NCBI Taxonomy" id="2665161"/>
    <lineage>
        <taxon>Bacteria</taxon>
        <taxon>Pseudomonadati</taxon>
        <taxon>Pseudomonadota</taxon>
        <taxon>Gammaproteobacteria</taxon>
        <taxon>Moraxellales</taxon>
        <taxon>Moraxellaceae</taxon>
        <taxon>Acinetobacter</taxon>
    </lineage>
</organism>
<evidence type="ECO:0000313" key="3">
    <source>
        <dbReference type="Proteomes" id="UP001278995"/>
    </source>
</evidence>
<dbReference type="AlphaFoldDB" id="A0AB35UVW0"/>
<name>A0AB35UVW0_9GAMM</name>